<comment type="caution">
    <text evidence="2">The sequence shown here is derived from an EMBL/GenBank/DDBJ whole genome shotgun (WGS) entry which is preliminary data.</text>
</comment>
<dbReference type="InterPro" id="IPR018958">
    <property type="entry name" value="Knr4/Smi1-like_dom"/>
</dbReference>
<organism evidence="2 3">
    <name type="scientific">Loktanella gaetbuli</name>
    <dbReference type="NCBI Taxonomy" id="2881335"/>
    <lineage>
        <taxon>Bacteria</taxon>
        <taxon>Pseudomonadati</taxon>
        <taxon>Pseudomonadota</taxon>
        <taxon>Alphaproteobacteria</taxon>
        <taxon>Rhodobacterales</taxon>
        <taxon>Roseobacteraceae</taxon>
        <taxon>Loktanella</taxon>
    </lineage>
</organism>
<dbReference type="EMBL" id="JAJATZ010000009">
    <property type="protein sequence ID" value="MCB5200516.1"/>
    <property type="molecule type" value="Genomic_DNA"/>
</dbReference>
<name>A0ABS8BXP1_9RHOB</name>
<evidence type="ECO:0000313" key="2">
    <source>
        <dbReference type="EMBL" id="MCB5200516.1"/>
    </source>
</evidence>
<dbReference type="Proteomes" id="UP001138961">
    <property type="component" value="Unassembled WGS sequence"/>
</dbReference>
<dbReference type="SUPFAM" id="SSF160631">
    <property type="entry name" value="SMI1/KNR4-like"/>
    <property type="match status" value="1"/>
</dbReference>
<sequence>MALDQNIKLEPKSLEQGEHRLTGAETEQALGHTLPRALIDLLDPIKAPAFFNGSVRIKVEECNPLTDKEGRQNVLMLFGLTLGKDGILAKYQNYNGRFARRCIPFAEDGLGNLFVIDAVSGQVKFWYHECIDGETSPKALTLVAEDFDSFISGLEPFEEAQNPAPSSGIKRFRFDF</sequence>
<protein>
    <submittedName>
        <fullName evidence="2">SMI1/KNR4 family protein</fullName>
    </submittedName>
</protein>
<reference evidence="2" key="1">
    <citation type="submission" date="2021-10" db="EMBL/GenBank/DDBJ databases">
        <title>Loktanella gaetbuli sp. nov., isolated from a tidal flat.</title>
        <authorList>
            <person name="Park S."/>
            <person name="Yoon J.-H."/>
        </authorList>
    </citation>
    <scope>NUCLEOTIDE SEQUENCE</scope>
    <source>
        <strain evidence="2">TSTF-M6</strain>
    </source>
</reference>
<keyword evidence="3" id="KW-1185">Reference proteome</keyword>
<dbReference type="RefSeq" id="WP_226749036.1">
    <property type="nucleotide sequence ID" value="NZ_JAJATZ010000009.1"/>
</dbReference>
<dbReference type="Pfam" id="PF09346">
    <property type="entry name" value="SMI1_KNR4"/>
    <property type="match status" value="1"/>
</dbReference>
<accession>A0ABS8BXP1</accession>
<evidence type="ECO:0000313" key="3">
    <source>
        <dbReference type="Proteomes" id="UP001138961"/>
    </source>
</evidence>
<feature type="domain" description="Knr4/Smi1-like" evidence="1">
    <location>
        <begin position="25"/>
        <end position="152"/>
    </location>
</feature>
<gene>
    <name evidence="2" type="ORF">LGQ03_14830</name>
</gene>
<dbReference type="Gene3D" id="3.40.1580.10">
    <property type="entry name" value="SMI1/KNR4-like"/>
    <property type="match status" value="1"/>
</dbReference>
<proteinExistence type="predicted"/>
<evidence type="ECO:0000259" key="1">
    <source>
        <dbReference type="Pfam" id="PF09346"/>
    </source>
</evidence>
<dbReference type="InterPro" id="IPR037883">
    <property type="entry name" value="Knr4/Smi1-like_sf"/>
</dbReference>